<dbReference type="Gene3D" id="3.40.50.300">
    <property type="entry name" value="P-loop containing nucleotide triphosphate hydrolases"/>
    <property type="match status" value="1"/>
</dbReference>
<dbReference type="RefSeq" id="WP_425332079.1">
    <property type="nucleotide sequence ID" value="NZ_FYDG01000004.1"/>
</dbReference>
<dbReference type="HAMAP" id="MF_00165">
    <property type="entry name" value="Thymidylate_kinase"/>
    <property type="match status" value="1"/>
</dbReference>
<dbReference type="GO" id="GO:0006235">
    <property type="term" value="P:dTTP biosynthetic process"/>
    <property type="evidence" value="ECO:0007669"/>
    <property type="project" value="UniProtKB-UniRule"/>
</dbReference>
<proteinExistence type="inferred from homology"/>
<feature type="domain" description="Thymidylate kinase-like" evidence="13">
    <location>
        <begin position="9"/>
        <end position="200"/>
    </location>
</feature>
<dbReference type="InterPro" id="IPR039430">
    <property type="entry name" value="Thymidylate_kin-like_dom"/>
</dbReference>
<evidence type="ECO:0000256" key="6">
    <source>
        <dbReference type="ARBA" id="ARBA00022741"/>
    </source>
</evidence>
<keyword evidence="5 12" id="KW-0545">Nucleotide biosynthesis</keyword>
<dbReference type="PROSITE" id="PS01331">
    <property type="entry name" value="THYMIDYLATE_KINASE"/>
    <property type="match status" value="1"/>
</dbReference>
<dbReference type="PANTHER" id="PTHR10344:SF4">
    <property type="entry name" value="UMP-CMP KINASE 2, MITOCHONDRIAL"/>
    <property type="match status" value="1"/>
</dbReference>
<keyword evidence="8 12" id="KW-0067">ATP-binding</keyword>
<keyword evidence="7 12" id="KW-0418">Kinase</keyword>
<keyword evidence="6 12" id="KW-0547">Nucleotide-binding</keyword>
<evidence type="ECO:0000256" key="1">
    <source>
        <dbReference type="ARBA" id="ARBA00009776"/>
    </source>
</evidence>
<reference evidence="15" key="1">
    <citation type="submission" date="2017-06" db="EMBL/GenBank/DDBJ databases">
        <authorList>
            <person name="Varghese N."/>
            <person name="Submissions S."/>
        </authorList>
    </citation>
    <scope>NUCLEOTIDE SEQUENCE [LARGE SCALE GENOMIC DNA]</scope>
    <source>
        <strain evidence="15">DSM 137</strain>
    </source>
</reference>
<evidence type="ECO:0000256" key="11">
    <source>
        <dbReference type="ARBA" id="ARBA00057735"/>
    </source>
</evidence>
<evidence type="ECO:0000256" key="10">
    <source>
        <dbReference type="ARBA" id="ARBA00048743"/>
    </source>
</evidence>
<protein>
    <recommendedName>
        <fullName evidence="3 12">Thymidylate kinase</fullName>
        <ecNumber evidence="2 12">2.7.4.9</ecNumber>
    </recommendedName>
    <alternativeName>
        <fullName evidence="9 12">dTMP kinase</fullName>
    </alternativeName>
</protein>
<evidence type="ECO:0000256" key="4">
    <source>
        <dbReference type="ARBA" id="ARBA00022679"/>
    </source>
</evidence>
<dbReference type="CDD" id="cd01672">
    <property type="entry name" value="TMPK"/>
    <property type="match status" value="1"/>
</dbReference>
<dbReference type="GO" id="GO:0005524">
    <property type="term" value="F:ATP binding"/>
    <property type="evidence" value="ECO:0007669"/>
    <property type="project" value="UniProtKB-UniRule"/>
</dbReference>
<evidence type="ECO:0000256" key="3">
    <source>
        <dbReference type="ARBA" id="ARBA00017144"/>
    </source>
</evidence>
<dbReference type="InterPro" id="IPR027417">
    <property type="entry name" value="P-loop_NTPase"/>
</dbReference>
<dbReference type="EMBL" id="FYDG01000004">
    <property type="protein sequence ID" value="SNB71222.1"/>
    <property type="molecule type" value="Genomic_DNA"/>
</dbReference>
<comment type="catalytic activity">
    <reaction evidence="10 12">
        <text>dTMP + ATP = dTDP + ADP</text>
        <dbReference type="Rhea" id="RHEA:13517"/>
        <dbReference type="ChEBI" id="CHEBI:30616"/>
        <dbReference type="ChEBI" id="CHEBI:58369"/>
        <dbReference type="ChEBI" id="CHEBI:63528"/>
        <dbReference type="ChEBI" id="CHEBI:456216"/>
        <dbReference type="EC" id="2.7.4.9"/>
    </reaction>
</comment>
<evidence type="ECO:0000256" key="2">
    <source>
        <dbReference type="ARBA" id="ARBA00012980"/>
    </source>
</evidence>
<evidence type="ECO:0000313" key="15">
    <source>
        <dbReference type="Proteomes" id="UP000198418"/>
    </source>
</evidence>
<keyword evidence="4 12" id="KW-0808">Transferase</keyword>
<sequence>MGTGLFITFEGGEGAGKSTQIRILGGRLRDYARELVVTREPGGTDLAERLRAFILGGKAKQFGPLGEAVLFSAARIDHIDRVIAPAIARGAVVLCDRFADSTRAYQGARGEVDEKVLEALETTTLAGCRPDLTFILDLAPEVGLARARQRRGELGADRFESEADSFHHLLRQKFRDIASDDPDRCRLIDATQSETWVAAAIWRAIAEKFRQRERAVPVGLAT</sequence>
<dbReference type="Proteomes" id="UP000198418">
    <property type="component" value="Unassembled WGS sequence"/>
</dbReference>
<dbReference type="Pfam" id="PF02223">
    <property type="entry name" value="Thymidylate_kin"/>
    <property type="match status" value="1"/>
</dbReference>
<evidence type="ECO:0000256" key="5">
    <source>
        <dbReference type="ARBA" id="ARBA00022727"/>
    </source>
</evidence>
<dbReference type="InterPro" id="IPR018094">
    <property type="entry name" value="Thymidylate_kinase"/>
</dbReference>
<name>A0A212RFW6_RHOAC</name>
<evidence type="ECO:0000256" key="7">
    <source>
        <dbReference type="ARBA" id="ARBA00022777"/>
    </source>
</evidence>
<dbReference type="PANTHER" id="PTHR10344">
    <property type="entry name" value="THYMIDYLATE KINASE"/>
    <property type="match status" value="1"/>
</dbReference>
<dbReference type="NCBIfam" id="TIGR00041">
    <property type="entry name" value="DTMP_kinase"/>
    <property type="match status" value="1"/>
</dbReference>
<dbReference type="SUPFAM" id="SSF52540">
    <property type="entry name" value="P-loop containing nucleoside triphosphate hydrolases"/>
    <property type="match status" value="1"/>
</dbReference>
<evidence type="ECO:0000256" key="9">
    <source>
        <dbReference type="ARBA" id="ARBA00029962"/>
    </source>
</evidence>
<gene>
    <name evidence="12" type="primary">tmk</name>
    <name evidence="14" type="ORF">SAMN06265338_104110</name>
</gene>
<accession>A0A212RFW6</accession>
<feature type="binding site" evidence="12">
    <location>
        <begin position="11"/>
        <end position="18"/>
    </location>
    <ligand>
        <name>ATP</name>
        <dbReference type="ChEBI" id="CHEBI:30616"/>
    </ligand>
</feature>
<evidence type="ECO:0000259" key="13">
    <source>
        <dbReference type="Pfam" id="PF02223"/>
    </source>
</evidence>
<evidence type="ECO:0000256" key="12">
    <source>
        <dbReference type="HAMAP-Rule" id="MF_00165"/>
    </source>
</evidence>
<keyword evidence="15" id="KW-1185">Reference proteome</keyword>
<dbReference type="AlphaFoldDB" id="A0A212RFW6"/>
<evidence type="ECO:0000313" key="14">
    <source>
        <dbReference type="EMBL" id="SNB71222.1"/>
    </source>
</evidence>
<comment type="similarity">
    <text evidence="1 12">Belongs to the thymidylate kinase family.</text>
</comment>
<dbReference type="InterPro" id="IPR018095">
    <property type="entry name" value="Thymidylate_kin_CS"/>
</dbReference>
<organism evidence="14 15">
    <name type="scientific">Rhodoblastus acidophilus</name>
    <name type="common">Rhodopseudomonas acidophila</name>
    <dbReference type="NCBI Taxonomy" id="1074"/>
    <lineage>
        <taxon>Bacteria</taxon>
        <taxon>Pseudomonadati</taxon>
        <taxon>Pseudomonadota</taxon>
        <taxon>Alphaproteobacteria</taxon>
        <taxon>Hyphomicrobiales</taxon>
        <taxon>Rhodoblastaceae</taxon>
        <taxon>Rhodoblastus</taxon>
    </lineage>
</organism>
<dbReference type="EC" id="2.7.4.9" evidence="2 12"/>
<dbReference type="GO" id="GO:0004798">
    <property type="term" value="F:dTMP kinase activity"/>
    <property type="evidence" value="ECO:0007669"/>
    <property type="project" value="UniProtKB-UniRule"/>
</dbReference>
<comment type="function">
    <text evidence="11 12">Phosphorylation of dTMP to form dTDP in both de novo and salvage pathways of dTTP synthesis.</text>
</comment>
<dbReference type="GO" id="GO:0005829">
    <property type="term" value="C:cytosol"/>
    <property type="evidence" value="ECO:0007669"/>
    <property type="project" value="TreeGrafter"/>
</dbReference>
<dbReference type="GO" id="GO:0006233">
    <property type="term" value="P:dTDP biosynthetic process"/>
    <property type="evidence" value="ECO:0007669"/>
    <property type="project" value="InterPro"/>
</dbReference>
<dbReference type="GO" id="GO:0006227">
    <property type="term" value="P:dUDP biosynthetic process"/>
    <property type="evidence" value="ECO:0007669"/>
    <property type="project" value="TreeGrafter"/>
</dbReference>
<evidence type="ECO:0000256" key="8">
    <source>
        <dbReference type="ARBA" id="ARBA00022840"/>
    </source>
</evidence>
<dbReference type="FunFam" id="3.40.50.300:FF:000225">
    <property type="entry name" value="Thymidylate kinase"/>
    <property type="match status" value="1"/>
</dbReference>